<organism evidence="2 3">
    <name type="scientific">Candidatus Ozemobacter sibiricus</name>
    <dbReference type="NCBI Taxonomy" id="2268124"/>
    <lineage>
        <taxon>Bacteria</taxon>
        <taxon>Candidatus Ozemobacteria</taxon>
        <taxon>Candidatus Ozemobacterales</taxon>
        <taxon>Candidatus Ozemobacteraceae</taxon>
        <taxon>Candidatus Ozemobacter</taxon>
    </lineage>
</organism>
<sequence length="296" mass="31701">MVWLPLLAAAQSADGIHTPFTIWLLNNESRVLELLATDRRLLDTMSMGNGMLLAPRPPWPKPENRFWRLHLKFLAYLTEANEVYRLARQFGSGELARLISAVHPGEWATLAFRGIPAYRACEIAPFLNDFCGKAYLAVLGLDPSRDADLAGRLNRATRKLTDTERRLLNNYFGNFLALYPTNRTTRRLYAFLQTGLGKQFVQGVASVLTAKPAGGGDDTGGLLAELASTAGEAASAPVDPALLSPEAIPADLGADAGPGSATGGQESAAEAAEVSGPQIDIFNIMGPEEAPAAKTP</sequence>
<dbReference type="EMBL" id="QOQW01000031">
    <property type="protein sequence ID" value="RCK77859.1"/>
    <property type="molecule type" value="Genomic_DNA"/>
</dbReference>
<dbReference type="AlphaFoldDB" id="A0A367ZJF2"/>
<comment type="caution">
    <text evidence="2">The sequence shown here is derived from an EMBL/GenBank/DDBJ whole genome shotgun (WGS) entry which is preliminary data.</text>
</comment>
<proteinExistence type="predicted"/>
<protein>
    <submittedName>
        <fullName evidence="2">Uncharacterized protein</fullName>
    </submittedName>
</protein>
<gene>
    <name evidence="2" type="ORF">OZSIB_2018</name>
</gene>
<name>A0A367ZJF2_9BACT</name>
<accession>A0A367ZJF2</accession>
<feature type="region of interest" description="Disordered" evidence="1">
    <location>
        <begin position="248"/>
        <end position="272"/>
    </location>
</feature>
<dbReference type="Proteomes" id="UP000252355">
    <property type="component" value="Unassembled WGS sequence"/>
</dbReference>
<evidence type="ECO:0000313" key="3">
    <source>
        <dbReference type="Proteomes" id="UP000252355"/>
    </source>
</evidence>
<reference evidence="2 3" key="1">
    <citation type="submission" date="2018-05" db="EMBL/GenBank/DDBJ databases">
        <title>A metagenomic window into the 2 km-deep terrestrial subsurface aquifer revealed taxonomically and functionally diverse microbial community comprising novel uncultured bacterial lineages.</title>
        <authorList>
            <person name="Kadnikov V.V."/>
            <person name="Mardanov A.V."/>
            <person name="Beletsky A.V."/>
            <person name="Banks D."/>
            <person name="Pimenov N.V."/>
            <person name="Frank Y.A."/>
            <person name="Karnachuk O.V."/>
            <person name="Ravin N.V."/>
        </authorList>
    </citation>
    <scope>NUCLEOTIDE SEQUENCE [LARGE SCALE GENOMIC DNA]</scope>
    <source>
        <strain evidence="2">BY5</strain>
    </source>
</reference>
<evidence type="ECO:0000313" key="2">
    <source>
        <dbReference type="EMBL" id="RCK77859.1"/>
    </source>
</evidence>
<evidence type="ECO:0000256" key="1">
    <source>
        <dbReference type="SAM" id="MobiDB-lite"/>
    </source>
</evidence>